<sequence length="223" mass="25382">MSVFTEYDTKWFNLLSPEHQQRVTQDVIVTTVHPGAMIEQKGSKAQYWIGVLEGLIKVSVGNADGRITSLTGVPPGGWFGEGSLLKKERLRYDIFALHESKIAKLPLFTFEWLLDNSIPFNRFMLNQLNERVSQFIGRTENDRLLDADGRVGSCLIELFNPKLYPNASARLTITQEEIGYLARVSRQRTNIALRKLESLGLIQVGYGYIQILDLDKLIECYKN</sequence>
<dbReference type="InterPro" id="IPR000595">
    <property type="entry name" value="cNMP-bd_dom"/>
</dbReference>
<dbReference type="InterPro" id="IPR018490">
    <property type="entry name" value="cNMP-bd_dom_sf"/>
</dbReference>
<dbReference type="SUPFAM" id="SSF51206">
    <property type="entry name" value="cAMP-binding domain-like"/>
    <property type="match status" value="1"/>
</dbReference>
<dbReference type="Pfam" id="PF13545">
    <property type="entry name" value="HTH_Crp_2"/>
    <property type="match status" value="1"/>
</dbReference>
<dbReference type="Proteomes" id="UP000018766">
    <property type="component" value="Unassembled WGS sequence"/>
</dbReference>
<keyword evidence="6" id="KW-1185">Reference proteome</keyword>
<organism evidence="5 6">
    <name type="scientific">Pelistega indica</name>
    <dbReference type="NCBI Taxonomy" id="1414851"/>
    <lineage>
        <taxon>Bacteria</taxon>
        <taxon>Pseudomonadati</taxon>
        <taxon>Pseudomonadota</taxon>
        <taxon>Betaproteobacteria</taxon>
        <taxon>Burkholderiales</taxon>
        <taxon>Alcaligenaceae</taxon>
        <taxon>Pelistega</taxon>
    </lineage>
</organism>
<keyword evidence="3" id="KW-0804">Transcription</keyword>
<keyword evidence="1" id="KW-0805">Transcription regulation</keyword>
<dbReference type="InterPro" id="IPR036390">
    <property type="entry name" value="WH_DNA-bd_sf"/>
</dbReference>
<dbReference type="GO" id="GO:0006355">
    <property type="term" value="P:regulation of DNA-templated transcription"/>
    <property type="evidence" value="ECO:0007669"/>
    <property type="project" value="InterPro"/>
</dbReference>
<dbReference type="EMBL" id="AYSV01000113">
    <property type="protein sequence ID" value="ETD67882.1"/>
    <property type="molecule type" value="Genomic_DNA"/>
</dbReference>
<accession>V8FWR9</accession>
<dbReference type="InterPro" id="IPR012318">
    <property type="entry name" value="HTH_CRP"/>
</dbReference>
<dbReference type="CDD" id="cd00038">
    <property type="entry name" value="CAP_ED"/>
    <property type="match status" value="1"/>
</dbReference>
<evidence type="ECO:0000313" key="5">
    <source>
        <dbReference type="EMBL" id="ETD67882.1"/>
    </source>
</evidence>
<dbReference type="Pfam" id="PF00027">
    <property type="entry name" value="cNMP_binding"/>
    <property type="match status" value="1"/>
</dbReference>
<dbReference type="OrthoDB" id="8558412at2"/>
<keyword evidence="2" id="KW-0238">DNA-binding</keyword>
<comment type="caution">
    <text evidence="5">The sequence shown here is derived from an EMBL/GenBank/DDBJ whole genome shotgun (WGS) entry which is preliminary data.</text>
</comment>
<dbReference type="PATRIC" id="fig|1414851.3.peg.2253"/>
<dbReference type="AlphaFoldDB" id="V8FWR9"/>
<dbReference type="SUPFAM" id="SSF46785">
    <property type="entry name" value="Winged helix' DNA-binding domain"/>
    <property type="match status" value="1"/>
</dbReference>
<evidence type="ECO:0000259" key="4">
    <source>
        <dbReference type="PROSITE" id="PS50042"/>
    </source>
</evidence>
<dbReference type="InterPro" id="IPR014710">
    <property type="entry name" value="RmlC-like_jellyroll"/>
</dbReference>
<reference evidence="5 6" key="1">
    <citation type="submission" date="2013-11" db="EMBL/GenBank/DDBJ databases">
        <title>Genomic analysis of Pelistega sp. HM-7.</title>
        <authorList>
            <person name="Kumbhare S.V."/>
            <person name="Shetty S.A."/>
            <person name="Sharma O."/>
            <person name="Dhotre D.P."/>
        </authorList>
    </citation>
    <scope>NUCLEOTIDE SEQUENCE [LARGE SCALE GENOMIC DNA]</scope>
    <source>
        <strain evidence="5 6">HM-7</strain>
    </source>
</reference>
<name>V8FWR9_9BURK</name>
<dbReference type="InterPro" id="IPR036388">
    <property type="entry name" value="WH-like_DNA-bd_sf"/>
</dbReference>
<dbReference type="RefSeq" id="WP_023952617.1">
    <property type="nucleotide sequence ID" value="NZ_AYSV01000113.1"/>
</dbReference>
<evidence type="ECO:0000256" key="2">
    <source>
        <dbReference type="ARBA" id="ARBA00023125"/>
    </source>
</evidence>
<evidence type="ECO:0000256" key="1">
    <source>
        <dbReference type="ARBA" id="ARBA00023015"/>
    </source>
</evidence>
<proteinExistence type="predicted"/>
<feature type="domain" description="Cyclic nucleotide-binding" evidence="4">
    <location>
        <begin position="11"/>
        <end position="131"/>
    </location>
</feature>
<evidence type="ECO:0000256" key="3">
    <source>
        <dbReference type="ARBA" id="ARBA00023163"/>
    </source>
</evidence>
<gene>
    <name evidence="5" type="ORF">V757_10785</name>
</gene>
<protein>
    <submittedName>
        <fullName evidence="5">Crp/Fnr family transcriptional regulator</fullName>
    </submittedName>
</protein>
<dbReference type="Gene3D" id="2.60.120.10">
    <property type="entry name" value="Jelly Rolls"/>
    <property type="match status" value="1"/>
</dbReference>
<dbReference type="PROSITE" id="PS50042">
    <property type="entry name" value="CNMP_BINDING_3"/>
    <property type="match status" value="1"/>
</dbReference>
<dbReference type="Gene3D" id="1.10.10.10">
    <property type="entry name" value="Winged helix-like DNA-binding domain superfamily/Winged helix DNA-binding domain"/>
    <property type="match status" value="1"/>
</dbReference>
<dbReference type="GO" id="GO:0003677">
    <property type="term" value="F:DNA binding"/>
    <property type="evidence" value="ECO:0007669"/>
    <property type="project" value="UniProtKB-KW"/>
</dbReference>
<evidence type="ECO:0000313" key="6">
    <source>
        <dbReference type="Proteomes" id="UP000018766"/>
    </source>
</evidence>